<dbReference type="PANTHER" id="PTHR10826">
    <property type="entry name" value="COMPLEMENT COMPONENT 1"/>
    <property type="match status" value="1"/>
</dbReference>
<reference evidence="2" key="2">
    <citation type="submission" date="2022-03" db="EMBL/GenBank/DDBJ databases">
        <title>Draft title - Genomic analysis of global carrot germplasm unveils the trajectory of domestication and the origin of high carotenoid orange carrot.</title>
        <authorList>
            <person name="Iorizzo M."/>
            <person name="Ellison S."/>
            <person name="Senalik D."/>
            <person name="Macko-Podgorni A."/>
            <person name="Grzebelus D."/>
            <person name="Bostan H."/>
            <person name="Rolling W."/>
            <person name="Curaba J."/>
            <person name="Simon P."/>
        </authorList>
    </citation>
    <scope>NUCLEOTIDE SEQUENCE</scope>
    <source>
        <tissue evidence="2">Leaf</tissue>
    </source>
</reference>
<evidence type="ECO:0000313" key="3">
    <source>
        <dbReference type="Proteomes" id="UP000077755"/>
    </source>
</evidence>
<dbReference type="Proteomes" id="UP000077755">
    <property type="component" value="Chromosome 4"/>
</dbReference>
<feature type="region of interest" description="Disordered" evidence="1">
    <location>
        <begin position="131"/>
        <end position="189"/>
    </location>
</feature>
<accession>A0A165ZA17</accession>
<dbReference type="GO" id="GO:0005759">
    <property type="term" value="C:mitochondrial matrix"/>
    <property type="evidence" value="ECO:0007669"/>
    <property type="project" value="InterPro"/>
</dbReference>
<feature type="compositionally biased region" description="Basic and acidic residues" evidence="1">
    <location>
        <begin position="131"/>
        <end position="155"/>
    </location>
</feature>
<dbReference type="Pfam" id="PF02330">
    <property type="entry name" value="MAM33"/>
    <property type="match status" value="1"/>
</dbReference>
<dbReference type="Gene3D" id="3.10.280.10">
    <property type="entry name" value="Mitochondrial glycoprotein"/>
    <property type="match status" value="1"/>
</dbReference>
<dbReference type="KEGG" id="dcr:108215570"/>
<dbReference type="InterPro" id="IPR036561">
    <property type="entry name" value="MAM33_sf"/>
</dbReference>
<dbReference type="Gramene" id="KZM99795">
    <property type="protein sequence ID" value="KZM99795"/>
    <property type="gene ID" value="DCAR_012843"/>
</dbReference>
<evidence type="ECO:0000313" key="2">
    <source>
        <dbReference type="EMBL" id="WOG98923.1"/>
    </source>
</evidence>
<dbReference type="InterPro" id="IPR003428">
    <property type="entry name" value="MAM33"/>
</dbReference>
<feature type="compositionally biased region" description="Basic and acidic residues" evidence="1">
    <location>
        <begin position="166"/>
        <end position="189"/>
    </location>
</feature>
<feature type="compositionally biased region" description="Basic and acidic residues" evidence="1">
    <location>
        <begin position="75"/>
        <end position="91"/>
    </location>
</feature>
<protein>
    <submittedName>
        <fullName evidence="2">Uncharacterized protein</fullName>
    </submittedName>
</protein>
<gene>
    <name evidence="2" type="ORF">DCAR_0418269</name>
</gene>
<dbReference type="AlphaFoldDB" id="A0A165ZA17"/>
<feature type="region of interest" description="Disordered" evidence="1">
    <location>
        <begin position="75"/>
        <end position="108"/>
    </location>
</feature>
<sequence length="367" mass="41683">MQKSEAEDLIYSVKSLRAEFELLRGEISLLSEVVRGIQKCNSGGSYVSSYESDSDEIFARSQDNEVADKMSEERVICQDNKADEKTSDLSGERVISQDNSDLSEERVISQENKALSEEIWRSDNRGNDEKIAAEKMNDLSRDEGYNDKASEKMSDFSEALATDNAEIQKSENEERNNERVPDGKEQDQLRKEIESEISRVLDFCRLSCQGRCFPADFPLEVYYDHPGVDSVTLYRENKSEKIYVTASRPSIFTPVTAKNYAYHKSFSFKMQLHVAIWPVIADGRGIAFKCFAFSTGFLIEEVYASAHDSRGLNFSDLNGGLQTEFKKYLEMKGITTSTTNTIFGYMLDKVNREKLITLNKLRELGEA</sequence>
<dbReference type="SUPFAM" id="SSF54529">
    <property type="entry name" value="Mitochondrial glycoprotein MAM33-like"/>
    <property type="match status" value="1"/>
</dbReference>
<proteinExistence type="predicted"/>
<dbReference type="PANTHER" id="PTHR10826:SF41">
    <property type="entry name" value="MITOCHONDRIAL GLYCOPROTEIN FAMILY PROTEIN"/>
    <property type="match status" value="1"/>
</dbReference>
<evidence type="ECO:0000256" key="1">
    <source>
        <dbReference type="SAM" id="MobiDB-lite"/>
    </source>
</evidence>
<dbReference type="EMBL" id="CP093346">
    <property type="protein sequence ID" value="WOG98923.1"/>
    <property type="molecule type" value="Genomic_DNA"/>
</dbReference>
<keyword evidence="3" id="KW-1185">Reference proteome</keyword>
<reference evidence="2" key="1">
    <citation type="journal article" date="2016" name="Nat. Genet.">
        <title>A high-quality carrot genome assembly provides new insights into carotenoid accumulation and asterid genome evolution.</title>
        <authorList>
            <person name="Iorizzo M."/>
            <person name="Ellison S."/>
            <person name="Senalik D."/>
            <person name="Zeng P."/>
            <person name="Satapoomin P."/>
            <person name="Huang J."/>
            <person name="Bowman M."/>
            <person name="Iovene M."/>
            <person name="Sanseverino W."/>
            <person name="Cavagnaro P."/>
            <person name="Yildiz M."/>
            <person name="Macko-Podgorni A."/>
            <person name="Moranska E."/>
            <person name="Grzebelus E."/>
            <person name="Grzebelus D."/>
            <person name="Ashrafi H."/>
            <person name="Zheng Z."/>
            <person name="Cheng S."/>
            <person name="Spooner D."/>
            <person name="Van Deynze A."/>
            <person name="Simon P."/>
        </authorList>
    </citation>
    <scope>NUCLEOTIDE SEQUENCE</scope>
    <source>
        <tissue evidence="2">Leaf</tissue>
    </source>
</reference>
<name>A0A165ZA17_DAUCS</name>
<organism evidence="2 3">
    <name type="scientific">Daucus carota subsp. sativus</name>
    <name type="common">Carrot</name>
    <dbReference type="NCBI Taxonomy" id="79200"/>
    <lineage>
        <taxon>Eukaryota</taxon>
        <taxon>Viridiplantae</taxon>
        <taxon>Streptophyta</taxon>
        <taxon>Embryophyta</taxon>
        <taxon>Tracheophyta</taxon>
        <taxon>Spermatophyta</taxon>
        <taxon>Magnoliopsida</taxon>
        <taxon>eudicotyledons</taxon>
        <taxon>Gunneridae</taxon>
        <taxon>Pentapetalae</taxon>
        <taxon>asterids</taxon>
        <taxon>campanulids</taxon>
        <taxon>Apiales</taxon>
        <taxon>Apiaceae</taxon>
        <taxon>Apioideae</taxon>
        <taxon>Scandiceae</taxon>
        <taxon>Daucinae</taxon>
        <taxon>Daucus</taxon>
        <taxon>Daucus sect. Daucus</taxon>
    </lineage>
</organism>